<evidence type="ECO:0000256" key="3">
    <source>
        <dbReference type="ARBA" id="ARBA00005504"/>
    </source>
</evidence>
<comment type="similarity">
    <text evidence="3 12">Belongs to the NifH/BchL/ChlL family.</text>
</comment>
<dbReference type="PROSITE" id="PS51026">
    <property type="entry name" value="NIFH_FRXC_3"/>
    <property type="match status" value="1"/>
</dbReference>
<name>Q0AZV8_SYNWW</name>
<organism evidence="13 14">
    <name type="scientific">Syntrophomonas wolfei subsp. wolfei (strain DSM 2245B / Goettingen)</name>
    <dbReference type="NCBI Taxonomy" id="335541"/>
    <lineage>
        <taxon>Bacteria</taxon>
        <taxon>Bacillati</taxon>
        <taxon>Bacillota</taxon>
        <taxon>Clostridia</taxon>
        <taxon>Eubacteriales</taxon>
        <taxon>Syntrophomonadaceae</taxon>
        <taxon>Syntrophomonas</taxon>
    </lineage>
</organism>
<evidence type="ECO:0000313" key="13">
    <source>
        <dbReference type="EMBL" id="ABI67746.1"/>
    </source>
</evidence>
<keyword evidence="12" id="KW-0004">4Fe-4S</keyword>
<dbReference type="CDD" id="cd02040">
    <property type="entry name" value="NifH"/>
    <property type="match status" value="1"/>
</dbReference>
<gene>
    <name evidence="13" type="ordered locus">Swol_0408</name>
</gene>
<dbReference type="eggNOG" id="COG1348">
    <property type="taxonomic scope" value="Bacteria"/>
</dbReference>
<dbReference type="GO" id="GO:0051539">
    <property type="term" value="F:4 iron, 4 sulfur cluster binding"/>
    <property type="evidence" value="ECO:0007669"/>
    <property type="project" value="UniProtKB-KW"/>
</dbReference>
<evidence type="ECO:0000313" key="14">
    <source>
        <dbReference type="Proteomes" id="UP000001968"/>
    </source>
</evidence>
<evidence type="ECO:0000256" key="8">
    <source>
        <dbReference type="ARBA" id="ARBA00022840"/>
    </source>
</evidence>
<evidence type="ECO:0000256" key="11">
    <source>
        <dbReference type="ARBA" id="ARBA00047967"/>
    </source>
</evidence>
<sequence length="254" mass="27261">MKKIAIYGKGGIGKSTIASALSASISLLGYRVMQIGCDPKADSTINLTHGLTVTPVMNYLARNGICSSLEAIVVEGFNGIACVETGGPTPGLGCAGRGIITTFNILDDLNAYEIYKPDFVLYDVLGDVVCGGFAMPIRHGYADEVIIVTSGEKMSLFAANNIKNAIDSFAERKYARLRGLILNRRNIDGEEHIVQEFAREIGTKVIGDIPRDSNIQLYEQQNKTVVEGDPNLDISQMIMKIAANIVNDAGVSNA</sequence>
<evidence type="ECO:0000256" key="9">
    <source>
        <dbReference type="ARBA" id="ARBA00023004"/>
    </source>
</evidence>
<dbReference type="Pfam" id="PF00142">
    <property type="entry name" value="Fer4_NifH"/>
    <property type="match status" value="1"/>
</dbReference>
<dbReference type="PROSITE" id="PS00692">
    <property type="entry name" value="NIFH_FRXC_2"/>
    <property type="match status" value="1"/>
</dbReference>
<keyword evidence="6 12" id="KW-0479">Metal-binding</keyword>
<proteinExistence type="inferred from homology"/>
<dbReference type="RefSeq" id="WP_011639854.1">
    <property type="nucleotide sequence ID" value="NC_008346.1"/>
</dbReference>
<evidence type="ECO:0000256" key="10">
    <source>
        <dbReference type="ARBA" id="ARBA00023014"/>
    </source>
</evidence>
<dbReference type="EMBL" id="CP000448">
    <property type="protein sequence ID" value="ABI67746.1"/>
    <property type="molecule type" value="Genomic_DNA"/>
</dbReference>
<dbReference type="InterPro" id="IPR027417">
    <property type="entry name" value="P-loop_NTPase"/>
</dbReference>
<dbReference type="Gene3D" id="3.40.50.300">
    <property type="entry name" value="P-loop containing nucleotide triphosphate hydrolases"/>
    <property type="match status" value="1"/>
</dbReference>
<keyword evidence="8 12" id="KW-0067">ATP-binding</keyword>
<comment type="cofactor">
    <cofactor evidence="1">
        <name>[4Fe-4S] cluster</name>
        <dbReference type="ChEBI" id="CHEBI:49883"/>
    </cofactor>
</comment>
<evidence type="ECO:0000256" key="7">
    <source>
        <dbReference type="ARBA" id="ARBA00022741"/>
    </source>
</evidence>
<dbReference type="HOGENOM" id="CLU_059373_0_0_9"/>
<evidence type="ECO:0000256" key="2">
    <source>
        <dbReference type="ARBA" id="ARBA00002234"/>
    </source>
</evidence>
<evidence type="ECO:0000256" key="12">
    <source>
        <dbReference type="RuleBase" id="RU003688"/>
    </source>
</evidence>
<keyword evidence="7 12" id="KW-0547">Nucleotide-binding</keyword>
<dbReference type="PROSITE" id="PS00746">
    <property type="entry name" value="NIFH_FRXC_1"/>
    <property type="match status" value="1"/>
</dbReference>
<comment type="function">
    <text evidence="2">The key enzymatic reactions in nitrogen fixation are catalyzed by the nitrogenase complex, which has 2 components: the iron protein and the molybdenum-iron protein.</text>
</comment>
<dbReference type="GO" id="GO:0046872">
    <property type="term" value="F:metal ion binding"/>
    <property type="evidence" value="ECO:0007669"/>
    <property type="project" value="UniProtKB-KW"/>
</dbReference>
<dbReference type="PANTHER" id="PTHR42864">
    <property type="entry name" value="LIGHT-INDEPENDENT PROTOCHLOROPHYLLIDE REDUCTASE IRON-SULFUR ATP-BINDING PROTEIN"/>
    <property type="match status" value="1"/>
</dbReference>
<dbReference type="SUPFAM" id="SSF52540">
    <property type="entry name" value="P-loop containing nucleoside triphosphate hydrolases"/>
    <property type="match status" value="1"/>
</dbReference>
<dbReference type="EC" id="1.18.6.1" evidence="5"/>
<accession>Q0AZV8</accession>
<protein>
    <recommendedName>
        <fullName evidence="5">nitrogenase</fullName>
        <ecNumber evidence="5">1.18.6.1</ecNumber>
    </recommendedName>
</protein>
<keyword evidence="12 13" id="KW-0560">Oxidoreductase</keyword>
<keyword evidence="14" id="KW-1185">Reference proteome</keyword>
<evidence type="ECO:0000256" key="6">
    <source>
        <dbReference type="ARBA" id="ARBA00022723"/>
    </source>
</evidence>
<dbReference type="Proteomes" id="UP000001968">
    <property type="component" value="Chromosome"/>
</dbReference>
<dbReference type="GO" id="GO:0016163">
    <property type="term" value="F:nitrogenase activity"/>
    <property type="evidence" value="ECO:0007669"/>
    <property type="project" value="UniProtKB-EC"/>
</dbReference>
<dbReference type="PIRSF" id="PIRSF000363">
    <property type="entry name" value="Nitrogenase_iron"/>
    <property type="match status" value="1"/>
</dbReference>
<comment type="subunit">
    <text evidence="4">Homodimer.</text>
</comment>
<evidence type="ECO:0000256" key="4">
    <source>
        <dbReference type="ARBA" id="ARBA00011738"/>
    </source>
</evidence>
<dbReference type="GO" id="GO:0005524">
    <property type="term" value="F:ATP binding"/>
    <property type="evidence" value="ECO:0007669"/>
    <property type="project" value="UniProtKB-KW"/>
</dbReference>
<evidence type="ECO:0000256" key="1">
    <source>
        <dbReference type="ARBA" id="ARBA00001966"/>
    </source>
</evidence>
<evidence type="ECO:0000256" key="5">
    <source>
        <dbReference type="ARBA" id="ARBA00012773"/>
    </source>
</evidence>
<reference evidence="14" key="1">
    <citation type="journal article" date="2010" name="Environ. Microbiol.">
        <title>The genome of Syntrophomonas wolfei: new insights into syntrophic metabolism and biohydrogen production.</title>
        <authorList>
            <person name="Sieber J.R."/>
            <person name="Sims D.R."/>
            <person name="Han C."/>
            <person name="Kim E."/>
            <person name="Lykidis A."/>
            <person name="Lapidus A.L."/>
            <person name="McDonnald E."/>
            <person name="Rohlin L."/>
            <person name="Culley D.E."/>
            <person name="Gunsalus R."/>
            <person name="McInerney M.J."/>
        </authorList>
    </citation>
    <scope>NUCLEOTIDE SEQUENCE [LARGE SCALE GENOMIC DNA]</scope>
    <source>
        <strain evidence="14">DSM 2245B / Goettingen</strain>
    </source>
</reference>
<dbReference type="InterPro" id="IPR000392">
    <property type="entry name" value="NifH/frxC"/>
</dbReference>
<comment type="catalytic activity">
    <reaction evidence="11">
        <text>N2 + 8 reduced [2Fe-2S]-[ferredoxin] + 16 ATP + 16 H2O = H2 + 8 oxidized [2Fe-2S]-[ferredoxin] + 2 NH4(+) + 16 ADP + 16 phosphate + 6 H(+)</text>
        <dbReference type="Rhea" id="RHEA:21448"/>
        <dbReference type="Rhea" id="RHEA-COMP:10000"/>
        <dbReference type="Rhea" id="RHEA-COMP:10001"/>
        <dbReference type="ChEBI" id="CHEBI:15377"/>
        <dbReference type="ChEBI" id="CHEBI:15378"/>
        <dbReference type="ChEBI" id="CHEBI:17997"/>
        <dbReference type="ChEBI" id="CHEBI:18276"/>
        <dbReference type="ChEBI" id="CHEBI:28938"/>
        <dbReference type="ChEBI" id="CHEBI:30616"/>
        <dbReference type="ChEBI" id="CHEBI:33737"/>
        <dbReference type="ChEBI" id="CHEBI:33738"/>
        <dbReference type="ChEBI" id="CHEBI:43474"/>
        <dbReference type="ChEBI" id="CHEBI:456216"/>
        <dbReference type="EC" id="1.18.6.1"/>
    </reaction>
</comment>
<dbReference type="PRINTS" id="PR00091">
    <property type="entry name" value="NITROGNASEII"/>
</dbReference>
<dbReference type="STRING" id="335541.Swol_0408"/>
<dbReference type="InterPro" id="IPR030655">
    <property type="entry name" value="NifH/chlL_CS"/>
</dbReference>
<keyword evidence="10 12" id="KW-0411">Iron-sulfur</keyword>
<dbReference type="OrthoDB" id="9778641at2"/>
<keyword evidence="9 12" id="KW-0408">Iron</keyword>
<dbReference type="AlphaFoldDB" id="Q0AZV8"/>
<dbReference type="KEGG" id="swo:Swol_0408"/>
<dbReference type="PANTHER" id="PTHR42864:SF2">
    <property type="entry name" value="LIGHT-INDEPENDENT PROTOCHLOROPHYLLIDE REDUCTASE IRON-SULFUR ATP-BINDING PROTEIN"/>
    <property type="match status" value="1"/>
</dbReference>